<dbReference type="Proteomes" id="UP000077755">
    <property type="component" value="Chromosome 2"/>
</dbReference>
<keyword evidence="3" id="KW-1185">Reference proteome</keyword>
<evidence type="ECO:0000313" key="2">
    <source>
        <dbReference type="EMBL" id="WOG86759.1"/>
    </source>
</evidence>
<organism evidence="2 3">
    <name type="scientific">Daucus carota subsp. sativus</name>
    <name type="common">Carrot</name>
    <dbReference type="NCBI Taxonomy" id="79200"/>
    <lineage>
        <taxon>Eukaryota</taxon>
        <taxon>Viridiplantae</taxon>
        <taxon>Streptophyta</taxon>
        <taxon>Embryophyta</taxon>
        <taxon>Tracheophyta</taxon>
        <taxon>Spermatophyta</taxon>
        <taxon>Magnoliopsida</taxon>
        <taxon>eudicotyledons</taxon>
        <taxon>Gunneridae</taxon>
        <taxon>Pentapetalae</taxon>
        <taxon>asterids</taxon>
        <taxon>campanulids</taxon>
        <taxon>Apiales</taxon>
        <taxon>Apiaceae</taxon>
        <taxon>Apioideae</taxon>
        <taxon>Scandiceae</taxon>
        <taxon>Daucinae</taxon>
        <taxon>Daucus</taxon>
        <taxon>Daucus sect. Daucus</taxon>
    </lineage>
</organism>
<dbReference type="AlphaFoldDB" id="A0AAF1AKN7"/>
<dbReference type="Pfam" id="PF02493">
    <property type="entry name" value="MORN"/>
    <property type="match status" value="2"/>
</dbReference>
<evidence type="ECO:0000313" key="3">
    <source>
        <dbReference type="Proteomes" id="UP000077755"/>
    </source>
</evidence>
<dbReference type="EMBL" id="CP093344">
    <property type="protein sequence ID" value="WOG86759.1"/>
    <property type="molecule type" value="Genomic_DNA"/>
</dbReference>
<gene>
    <name evidence="2" type="ORF">DCAR_0205977</name>
</gene>
<proteinExistence type="predicted"/>
<accession>A0AAF1AKN7</accession>
<dbReference type="InterPro" id="IPR003409">
    <property type="entry name" value="MORN"/>
</dbReference>
<reference evidence="2" key="2">
    <citation type="submission" date="2022-03" db="EMBL/GenBank/DDBJ databases">
        <title>Draft title - Genomic analysis of global carrot germplasm unveils the trajectory of domestication and the origin of high carotenoid orange carrot.</title>
        <authorList>
            <person name="Iorizzo M."/>
            <person name="Ellison S."/>
            <person name="Senalik D."/>
            <person name="Macko-Podgorni A."/>
            <person name="Grzebelus D."/>
            <person name="Bostan H."/>
            <person name="Rolling W."/>
            <person name="Curaba J."/>
            <person name="Simon P."/>
        </authorList>
    </citation>
    <scope>NUCLEOTIDE SEQUENCE</scope>
    <source>
        <tissue evidence="2">Leaf</tissue>
    </source>
</reference>
<protein>
    <submittedName>
        <fullName evidence="2">Uncharacterized protein</fullName>
    </submittedName>
</protein>
<sequence length="246" mass="28187">MKTWEATVCKTQVAAKRRASTVFGTTYVAHASDDESEAPAKHQSQAARDIYVAKRFLPNVGLRVLCTKVNSRMDSRMVTGEDIYLGLNGDLYGGFCIMNLKHGYDFKESLNMDKYEGDWCRGLQEEKGKYQCENENSYVGEQRNGRICGKGKLHWPKGNGTFECPDGSFYVWNWSKDPKEQNEKYHPHHKCEKGGIRWFITLEVLGTRASPIRIPKATKKQEETSKGHKYYALRVNLRRSTKQTKS</sequence>
<keyword evidence="1" id="KW-0677">Repeat</keyword>
<reference evidence="2" key="1">
    <citation type="journal article" date="2016" name="Nat. Genet.">
        <title>A high-quality carrot genome assembly provides new insights into carotenoid accumulation and asterid genome evolution.</title>
        <authorList>
            <person name="Iorizzo M."/>
            <person name="Ellison S."/>
            <person name="Senalik D."/>
            <person name="Zeng P."/>
            <person name="Satapoomin P."/>
            <person name="Huang J."/>
            <person name="Bowman M."/>
            <person name="Iovene M."/>
            <person name="Sanseverino W."/>
            <person name="Cavagnaro P."/>
            <person name="Yildiz M."/>
            <person name="Macko-Podgorni A."/>
            <person name="Moranska E."/>
            <person name="Grzebelus E."/>
            <person name="Grzebelus D."/>
            <person name="Ashrafi H."/>
            <person name="Zheng Z."/>
            <person name="Cheng S."/>
            <person name="Spooner D."/>
            <person name="Van Deynze A."/>
            <person name="Simon P."/>
        </authorList>
    </citation>
    <scope>NUCLEOTIDE SEQUENCE</scope>
    <source>
        <tissue evidence="2">Leaf</tissue>
    </source>
</reference>
<evidence type="ECO:0000256" key="1">
    <source>
        <dbReference type="ARBA" id="ARBA00022737"/>
    </source>
</evidence>
<dbReference type="PANTHER" id="PTHR23084:SF263">
    <property type="entry name" value="MORN REPEAT-CONTAINING PROTEIN 1"/>
    <property type="match status" value="1"/>
</dbReference>
<dbReference type="GO" id="GO:0016020">
    <property type="term" value="C:membrane"/>
    <property type="evidence" value="ECO:0007669"/>
    <property type="project" value="UniProtKB-ARBA"/>
</dbReference>
<dbReference type="SMART" id="SM00698">
    <property type="entry name" value="MORN"/>
    <property type="match status" value="2"/>
</dbReference>
<dbReference type="SUPFAM" id="SSF82185">
    <property type="entry name" value="Histone H3 K4-specific methyltransferase SET7/9 N-terminal domain"/>
    <property type="match status" value="1"/>
</dbReference>
<name>A0AAF1AKN7_DAUCS</name>
<dbReference type="PANTHER" id="PTHR23084">
    <property type="entry name" value="PHOSPHATIDYLINOSITOL-4-PHOSPHATE 5-KINASE RELATED"/>
    <property type="match status" value="1"/>
</dbReference>